<evidence type="ECO:0000256" key="1">
    <source>
        <dbReference type="ARBA" id="ARBA00004571"/>
    </source>
</evidence>
<dbReference type="InterPro" id="IPR012910">
    <property type="entry name" value="Plug_dom"/>
</dbReference>
<evidence type="ECO:0000256" key="3">
    <source>
        <dbReference type="ARBA" id="ARBA00022452"/>
    </source>
</evidence>
<evidence type="ECO:0000256" key="10">
    <source>
        <dbReference type="ARBA" id="ARBA00023237"/>
    </source>
</evidence>
<feature type="domain" description="TonB-dependent receptor plug" evidence="15">
    <location>
        <begin position="139"/>
        <end position="245"/>
    </location>
</feature>
<feature type="domain" description="TonB-dependent receptor-like beta-barrel" evidence="14">
    <location>
        <begin position="355"/>
        <end position="770"/>
    </location>
</feature>
<dbReference type="SUPFAM" id="SSF56935">
    <property type="entry name" value="Porins"/>
    <property type="match status" value="1"/>
</dbReference>
<keyword evidence="7" id="KW-0406">Ion transport</keyword>
<evidence type="ECO:0000259" key="15">
    <source>
        <dbReference type="Pfam" id="PF07715"/>
    </source>
</evidence>
<evidence type="ECO:0000256" key="2">
    <source>
        <dbReference type="ARBA" id="ARBA00022448"/>
    </source>
</evidence>
<comment type="similarity">
    <text evidence="11">Belongs to the TonB-dependent receptor family.</text>
</comment>
<sequence length="807" mass="85579">MRAGRWICLAACVASAPAYAEEVTVSAPAGQAEQAAIVIARQTGTSIVITDRVIAKRTVTAIRGKFSAQEAVARLARAAGARAVPAGSSGWRLVAAQAAAPRRAPAPTSRPMPTASEAPPAEPSEIVVIGSKREVTLANYAGQVELLDGEELEFGGVGGTEKIMQRVPTVSSTYLGSGRNKLFVRGIADSSFTGPTQSTVGQYLGDLRLSYNSPDPDLRLSDMKRVEVLEGPQGTLYGAGSLGGIIRLVPNEPEMGVSSGSAMIGGSATQHGAIGADASATANLPLAGERAALRFTVNLETQGGYIDKPLLGEEDVNRTQIYSGRAMARLALGGDWTVDLLGVAQQIEGRDSQYADRDGPPLSRSASVTEGFDTDFAQGQLVLTGRLGDVQFKSSTGITGQNLEERYDATAPGENPRLFVQHNDTQMIANETRLWQPIEDRFGWLLGVSYTHNRTRLTRTLGAPNTSGAVTGVTNVIDEFTGYGEGSVRLLDGLIATAGGRYTSSRLSGEGEDVAAALALSMAAITSSRTEEVFLPSASLVAEVLPDTALYLRYQEGFRPGGLAIAGDFVSRFRNDRIATLELGARHGRPGSGPFDLAANVAYTRWQDIQADFIDSAGLPSTANIGDGRIWSATVIAGVAVTPELRIDAGLTYNDGRIDEPSEMLFARLTQILNFPNFSGRLDELPDAVLENITEIPNVARFSGRIGFDYRRPIGSNLELAAQGWANYVGRSRLGVGPELGETQGDYLDTGLTVRLGRDDLGVSVGLTNLTDEEGNRFALGTPFAVGRDQITPLRPRTIRLGVDANF</sequence>
<evidence type="ECO:0000256" key="8">
    <source>
        <dbReference type="ARBA" id="ARBA00023077"/>
    </source>
</evidence>
<dbReference type="InterPro" id="IPR036942">
    <property type="entry name" value="Beta-barrel_TonB_sf"/>
</dbReference>
<dbReference type="Pfam" id="PF07715">
    <property type="entry name" value="Plug"/>
    <property type="match status" value="1"/>
</dbReference>
<evidence type="ECO:0000256" key="12">
    <source>
        <dbReference type="SAM" id="MobiDB-lite"/>
    </source>
</evidence>
<accession>A0ABS5W1L1</accession>
<evidence type="ECO:0000256" key="9">
    <source>
        <dbReference type="ARBA" id="ARBA00023136"/>
    </source>
</evidence>
<dbReference type="Pfam" id="PF00593">
    <property type="entry name" value="TonB_dep_Rec_b-barrel"/>
    <property type="match status" value="1"/>
</dbReference>
<keyword evidence="3" id="KW-1134">Transmembrane beta strand</keyword>
<feature type="chain" id="PRO_5046425826" evidence="13">
    <location>
        <begin position="21"/>
        <end position="807"/>
    </location>
</feature>
<dbReference type="PANTHER" id="PTHR32552:SF81">
    <property type="entry name" value="TONB-DEPENDENT OUTER MEMBRANE RECEPTOR"/>
    <property type="match status" value="1"/>
</dbReference>
<evidence type="ECO:0000256" key="13">
    <source>
        <dbReference type="SAM" id="SignalP"/>
    </source>
</evidence>
<keyword evidence="4" id="KW-0410">Iron transport</keyword>
<evidence type="ECO:0000256" key="11">
    <source>
        <dbReference type="RuleBase" id="RU003357"/>
    </source>
</evidence>
<dbReference type="InterPro" id="IPR000531">
    <property type="entry name" value="Beta-barrel_TonB"/>
</dbReference>
<reference evidence="16 17" key="1">
    <citation type="submission" date="2021-05" db="EMBL/GenBank/DDBJ databases">
        <title>Croceibacterium sp. LX-88 genome sequence.</title>
        <authorList>
            <person name="Luo X."/>
        </authorList>
    </citation>
    <scope>NUCLEOTIDE SEQUENCE [LARGE SCALE GENOMIC DNA]</scope>
    <source>
        <strain evidence="16 17">LX-88</strain>
    </source>
</reference>
<keyword evidence="10" id="KW-0998">Cell outer membrane</keyword>
<gene>
    <name evidence="16" type="ORF">KK137_01540</name>
</gene>
<name>A0ABS5W1L1_9SPHN</name>
<keyword evidence="5" id="KW-0812">Transmembrane</keyword>
<organism evidence="16 17">
    <name type="scientific">Croceibacterium selenioxidans</name>
    <dbReference type="NCBI Taxonomy" id="2838833"/>
    <lineage>
        <taxon>Bacteria</taxon>
        <taxon>Pseudomonadati</taxon>
        <taxon>Pseudomonadota</taxon>
        <taxon>Alphaproteobacteria</taxon>
        <taxon>Sphingomonadales</taxon>
        <taxon>Erythrobacteraceae</taxon>
        <taxon>Croceibacterium</taxon>
    </lineage>
</organism>
<keyword evidence="17" id="KW-1185">Reference proteome</keyword>
<comment type="caution">
    <text evidence="16">The sequence shown here is derived from an EMBL/GenBank/DDBJ whole genome shotgun (WGS) entry which is preliminary data.</text>
</comment>
<evidence type="ECO:0000256" key="7">
    <source>
        <dbReference type="ARBA" id="ARBA00023065"/>
    </source>
</evidence>
<dbReference type="Gene3D" id="2.40.170.20">
    <property type="entry name" value="TonB-dependent receptor, beta-barrel domain"/>
    <property type="match status" value="1"/>
</dbReference>
<keyword evidence="16" id="KW-0675">Receptor</keyword>
<dbReference type="Proteomes" id="UP000811255">
    <property type="component" value="Unassembled WGS sequence"/>
</dbReference>
<evidence type="ECO:0000313" key="17">
    <source>
        <dbReference type="Proteomes" id="UP000811255"/>
    </source>
</evidence>
<evidence type="ECO:0000259" key="14">
    <source>
        <dbReference type="Pfam" id="PF00593"/>
    </source>
</evidence>
<dbReference type="EMBL" id="JAHFVK010000001">
    <property type="protein sequence ID" value="MBT2133002.1"/>
    <property type="molecule type" value="Genomic_DNA"/>
</dbReference>
<evidence type="ECO:0000256" key="6">
    <source>
        <dbReference type="ARBA" id="ARBA00023004"/>
    </source>
</evidence>
<evidence type="ECO:0000256" key="4">
    <source>
        <dbReference type="ARBA" id="ARBA00022496"/>
    </source>
</evidence>
<proteinExistence type="inferred from homology"/>
<keyword evidence="6" id="KW-0408">Iron</keyword>
<evidence type="ECO:0000313" key="16">
    <source>
        <dbReference type="EMBL" id="MBT2133002.1"/>
    </source>
</evidence>
<keyword evidence="13" id="KW-0732">Signal</keyword>
<feature type="signal peptide" evidence="13">
    <location>
        <begin position="1"/>
        <end position="20"/>
    </location>
</feature>
<dbReference type="PANTHER" id="PTHR32552">
    <property type="entry name" value="FERRICHROME IRON RECEPTOR-RELATED"/>
    <property type="match status" value="1"/>
</dbReference>
<evidence type="ECO:0000256" key="5">
    <source>
        <dbReference type="ARBA" id="ARBA00022692"/>
    </source>
</evidence>
<protein>
    <submittedName>
        <fullName evidence="16">TonB-dependent receptor</fullName>
    </submittedName>
</protein>
<comment type="subcellular location">
    <subcellularLocation>
        <location evidence="1">Cell outer membrane</location>
        <topology evidence="1">Multi-pass membrane protein</topology>
    </subcellularLocation>
</comment>
<dbReference type="InterPro" id="IPR039426">
    <property type="entry name" value="TonB-dep_rcpt-like"/>
</dbReference>
<keyword evidence="9 11" id="KW-0472">Membrane</keyword>
<feature type="region of interest" description="Disordered" evidence="12">
    <location>
        <begin position="100"/>
        <end position="123"/>
    </location>
</feature>
<keyword evidence="2" id="KW-0813">Transport</keyword>
<keyword evidence="8 11" id="KW-0798">TonB box</keyword>
<dbReference type="Gene3D" id="3.55.50.30">
    <property type="match status" value="1"/>
</dbReference>